<dbReference type="InterPro" id="IPR051474">
    <property type="entry name" value="Anti-sigma-K/W_factor"/>
</dbReference>
<accession>A0A2T4UJD7</accession>
<dbReference type="Proteomes" id="UP000240739">
    <property type="component" value="Unassembled WGS sequence"/>
</dbReference>
<sequence length="253" mass="25795">MPRTPDLAAHVLGRLDGPRATAVERRLAASACLRVEAQELQEVARMLEGTVPSALPADLEARVLAAVAATPQAGVPSPTADPAAPVDELAARRAATTAPAPAARRRRRAGLAAAAACAAVALAAVLLGRGGDDATPPLPVELRAQLRPAAGGPLSADLVVRRGETGRVVTLRSSTLPALPKGVYYELWFVGPDDRPGAPQRISAGTFHPDAAGASDVTFHAAVDPAVYPGVAITREPGDGNPSPSGPDLVRTN</sequence>
<dbReference type="PANTHER" id="PTHR37461">
    <property type="entry name" value="ANTI-SIGMA-K FACTOR RSKA"/>
    <property type="match status" value="1"/>
</dbReference>
<evidence type="ECO:0000313" key="3">
    <source>
        <dbReference type="EMBL" id="PTL59342.1"/>
    </source>
</evidence>
<dbReference type="GO" id="GO:0006417">
    <property type="term" value="P:regulation of translation"/>
    <property type="evidence" value="ECO:0007669"/>
    <property type="project" value="TreeGrafter"/>
</dbReference>
<organism evidence="3 4">
    <name type="scientific">Paraconexibacter algicola</name>
    <dbReference type="NCBI Taxonomy" id="2133960"/>
    <lineage>
        <taxon>Bacteria</taxon>
        <taxon>Bacillati</taxon>
        <taxon>Actinomycetota</taxon>
        <taxon>Thermoleophilia</taxon>
        <taxon>Solirubrobacterales</taxon>
        <taxon>Paraconexibacteraceae</taxon>
        <taxon>Paraconexibacter</taxon>
    </lineage>
</organism>
<protein>
    <recommendedName>
        <fullName evidence="2">Anti-sigma K factor RskA C-terminal domain-containing protein</fullName>
    </recommendedName>
</protein>
<keyword evidence="4" id="KW-1185">Reference proteome</keyword>
<dbReference type="OrthoDB" id="153510at2"/>
<evidence type="ECO:0000259" key="2">
    <source>
        <dbReference type="Pfam" id="PF10099"/>
    </source>
</evidence>
<dbReference type="RefSeq" id="WP_107567881.1">
    <property type="nucleotide sequence ID" value="NZ_PYYB01000001.1"/>
</dbReference>
<dbReference type="GO" id="GO:0005886">
    <property type="term" value="C:plasma membrane"/>
    <property type="evidence" value="ECO:0007669"/>
    <property type="project" value="InterPro"/>
</dbReference>
<dbReference type="InterPro" id="IPR018764">
    <property type="entry name" value="RskA_C"/>
</dbReference>
<dbReference type="AlphaFoldDB" id="A0A2T4UJD7"/>
<dbReference type="Pfam" id="PF10099">
    <property type="entry name" value="RskA_C"/>
    <property type="match status" value="1"/>
</dbReference>
<feature type="compositionally biased region" description="Low complexity" evidence="1">
    <location>
        <begin position="239"/>
        <end position="253"/>
    </location>
</feature>
<feature type="region of interest" description="Disordered" evidence="1">
    <location>
        <begin position="232"/>
        <end position="253"/>
    </location>
</feature>
<dbReference type="EMBL" id="PYYB01000001">
    <property type="protein sequence ID" value="PTL59342.1"/>
    <property type="molecule type" value="Genomic_DNA"/>
</dbReference>
<evidence type="ECO:0000313" key="4">
    <source>
        <dbReference type="Proteomes" id="UP000240739"/>
    </source>
</evidence>
<evidence type="ECO:0000256" key="1">
    <source>
        <dbReference type="SAM" id="MobiDB-lite"/>
    </source>
</evidence>
<name>A0A2T4UJD7_9ACTN</name>
<comment type="caution">
    <text evidence="3">The sequence shown here is derived from an EMBL/GenBank/DDBJ whole genome shotgun (WGS) entry which is preliminary data.</text>
</comment>
<dbReference type="PANTHER" id="PTHR37461:SF1">
    <property type="entry name" value="ANTI-SIGMA-K FACTOR RSKA"/>
    <property type="match status" value="1"/>
</dbReference>
<dbReference type="GO" id="GO:0016989">
    <property type="term" value="F:sigma factor antagonist activity"/>
    <property type="evidence" value="ECO:0007669"/>
    <property type="project" value="TreeGrafter"/>
</dbReference>
<proteinExistence type="predicted"/>
<gene>
    <name evidence="3" type="ORF">C7Y72_06590</name>
</gene>
<feature type="domain" description="Anti-sigma K factor RskA C-terminal" evidence="2">
    <location>
        <begin position="114"/>
        <end position="247"/>
    </location>
</feature>
<reference evidence="3 4" key="1">
    <citation type="submission" date="2018-03" db="EMBL/GenBank/DDBJ databases">
        <title>Aquarubrobacter algicola gen. nov., sp. nov., a novel actinobacterium isolated from shallow eutrophic lake during the end of cyanobacterial harmful algal blooms.</title>
        <authorList>
            <person name="Chun S.J."/>
        </authorList>
    </citation>
    <scope>NUCLEOTIDE SEQUENCE [LARGE SCALE GENOMIC DNA]</scope>
    <source>
        <strain evidence="3 4">Seoho-28</strain>
    </source>
</reference>